<keyword evidence="2" id="KW-1185">Reference proteome</keyword>
<dbReference type="Proteomes" id="UP000054805">
    <property type="component" value="Unassembled WGS sequence"/>
</dbReference>
<evidence type="ECO:0000313" key="1">
    <source>
        <dbReference type="EMBL" id="KRZ22416.1"/>
    </source>
</evidence>
<organism evidence="1 2">
    <name type="scientific">Trichinella pseudospiralis</name>
    <name type="common">Parasitic roundworm</name>
    <dbReference type="NCBI Taxonomy" id="6337"/>
    <lineage>
        <taxon>Eukaryota</taxon>
        <taxon>Metazoa</taxon>
        <taxon>Ecdysozoa</taxon>
        <taxon>Nematoda</taxon>
        <taxon>Enoplea</taxon>
        <taxon>Dorylaimia</taxon>
        <taxon>Trichinellida</taxon>
        <taxon>Trichinellidae</taxon>
        <taxon>Trichinella</taxon>
    </lineage>
</organism>
<dbReference type="AlphaFoldDB" id="A0A0V1IIE3"/>
<accession>A0A0V1IIE3</accession>
<reference evidence="1 2" key="1">
    <citation type="submission" date="2015-01" db="EMBL/GenBank/DDBJ databases">
        <title>Evolution of Trichinella species and genotypes.</title>
        <authorList>
            <person name="Korhonen P.K."/>
            <person name="Edoardo P."/>
            <person name="Giuseppe L.R."/>
            <person name="Gasser R.B."/>
        </authorList>
    </citation>
    <scope>NUCLEOTIDE SEQUENCE [LARGE SCALE GENOMIC DNA]</scope>
    <source>
        <strain evidence="1">ISS588</strain>
    </source>
</reference>
<evidence type="ECO:0000313" key="2">
    <source>
        <dbReference type="Proteomes" id="UP000054805"/>
    </source>
</evidence>
<name>A0A0V1IIE3_TRIPS</name>
<comment type="caution">
    <text evidence="1">The sequence shown here is derived from an EMBL/GenBank/DDBJ whole genome shotgun (WGS) entry which is preliminary data.</text>
</comment>
<dbReference type="EMBL" id="JYDS01000174">
    <property type="protein sequence ID" value="KRZ22416.1"/>
    <property type="molecule type" value="Genomic_DNA"/>
</dbReference>
<gene>
    <name evidence="1" type="ORF">T4B_159</name>
</gene>
<sequence>MMPTFFTIDLVKMLVFLNIVCQAIHRLVDESLLHGQVVTWLCFLTLYLKLTNNKTTPLDLFKFQQLLIYYEHNILKL</sequence>
<proteinExistence type="predicted"/>
<protein>
    <submittedName>
        <fullName evidence="1">Uncharacterized protein</fullName>
    </submittedName>
</protein>